<dbReference type="AlphaFoldDB" id="A0A175Y426"/>
<organism evidence="1 2">
    <name type="scientific">Sphingomonas melonis TY</name>
    <dbReference type="NCBI Taxonomy" id="621456"/>
    <lineage>
        <taxon>Bacteria</taxon>
        <taxon>Pseudomonadati</taxon>
        <taxon>Pseudomonadota</taxon>
        <taxon>Alphaproteobacteria</taxon>
        <taxon>Sphingomonadales</taxon>
        <taxon>Sphingomonadaceae</taxon>
        <taxon>Sphingomonas</taxon>
    </lineage>
</organism>
<dbReference type="EMBL" id="LQCK02000012">
    <property type="protein sequence ID" value="KZB95321.1"/>
    <property type="molecule type" value="Genomic_DNA"/>
</dbReference>
<protein>
    <submittedName>
        <fullName evidence="1">Uncharacterized protein</fullName>
    </submittedName>
</protein>
<dbReference type="Proteomes" id="UP000078460">
    <property type="component" value="Unassembled WGS sequence"/>
</dbReference>
<proteinExistence type="predicted"/>
<evidence type="ECO:0000313" key="1">
    <source>
        <dbReference type="EMBL" id="KZB95321.1"/>
    </source>
</evidence>
<sequence>MAAGEWEVRETLPARMRGQSVETRQPQKVCVGDRNGLSALQSVLERQRREGMMEKCSTVTIDLKNDRLSGRRRCSTISVDFSYRYSGIISDTSFEIDEYTDVLNRSGGRSSGRKTIIGRLIGPCEKSEGTVNDGSTAAAIPLAVPPLSTRQSLSSEVETRSPQSVAPIARSAEISPSIIAPARPSADVLTPSVPQKDNGNEVTSQDDIVVLARSFQRMKLSIRKVSRSERFCRATESSGDKKIDRIGCSVLLRCIERGFVEKQEVTMCVNKRMDELFPRGKRD</sequence>
<name>A0A175Y426_9SPHN</name>
<evidence type="ECO:0000313" key="2">
    <source>
        <dbReference type="Proteomes" id="UP000078460"/>
    </source>
</evidence>
<keyword evidence="2" id="KW-1185">Reference proteome</keyword>
<dbReference type="OrthoDB" id="7574462at2"/>
<reference evidence="1" key="1">
    <citation type="submission" date="2016-03" db="EMBL/GenBank/DDBJ databases">
        <title>Sphingomonas melonis TY, whole genome shotgun sequencing.</title>
        <authorList>
            <person name="Wang H."/>
            <person name="Zhu P."/>
        </authorList>
    </citation>
    <scope>NUCLEOTIDE SEQUENCE [LARGE SCALE GENOMIC DNA]</scope>
    <source>
        <strain evidence="1">TY</strain>
    </source>
</reference>
<gene>
    <name evidence="1" type="ORF">AVM11_03340</name>
</gene>
<accession>A0A175Y426</accession>
<comment type="caution">
    <text evidence="1">The sequence shown here is derived from an EMBL/GenBank/DDBJ whole genome shotgun (WGS) entry which is preliminary data.</text>
</comment>
<dbReference type="STRING" id="621456.BJP26_03490"/>
<dbReference type="KEGG" id="smy:BJP26_03490"/>